<sequence length="571" mass="63884">MLRAPDINDIHAPGAQVPRPTTGTTAPTRVLAAAAYRPGPYGPFAALRGNSWKPGKLALFQPDFGEAFTRSVLRRMLGDGRVHRKPLVPSYATDARMVTEYCLEAKAERRGRDRRLTGLMLLFGLPFLPGTLIWLFIFQVRRIVERFGRSRDRAIAWVLTAILAFLGFYLLLWNPPFHNEAVRWYCRSLMVGPVLGWWIARGYCIRTSVAFKDKCLALMAGKASGPRLELAVPQGPGDKKREERRLALTKIVEEQETNLLFYAGKRGIHGLGPRWGIWNLAEELTPQPGAGIEPFRAWDLVRVIRGRLEQLQQQPLNTGGFTKPKVDDWVISAMGAGGKRLKPWYEAQWKPGKQAPDERMDGYRARQSVVSDICNRTHFDAGPRHYLSVQFPIWGGQLLLTLMVTVTVLHTTLRVEVTGHVLGPIDGALSDEPEPEPSVRAANGWRFWEQEDIELPFPKVDADEVVRLCVRAPFFKAPRVLDWLGGKVVFAEPFGLRTAWTGKPWGNRFMADDAVRAVAPVVRAVHNATLQFLDQRGVDTSRFATRSLGLQASTQTVAPAKPDEADGPEPP</sequence>
<keyword evidence="2" id="KW-0472">Membrane</keyword>
<comment type="caution">
    <text evidence="3">The sequence shown here is derived from an EMBL/GenBank/DDBJ whole genome shotgun (WGS) entry which is preliminary data.</text>
</comment>
<name>A0A1J7BBX0_9ACTN</name>
<evidence type="ECO:0000313" key="4">
    <source>
        <dbReference type="Proteomes" id="UP000243342"/>
    </source>
</evidence>
<feature type="region of interest" description="Disordered" evidence="1">
    <location>
        <begin position="1"/>
        <end position="24"/>
    </location>
</feature>
<organism evidence="3 4">
    <name type="scientific">Mangrovactinospora gilvigrisea</name>
    <dbReference type="NCBI Taxonomy" id="1428644"/>
    <lineage>
        <taxon>Bacteria</taxon>
        <taxon>Bacillati</taxon>
        <taxon>Actinomycetota</taxon>
        <taxon>Actinomycetes</taxon>
        <taxon>Kitasatosporales</taxon>
        <taxon>Streptomycetaceae</taxon>
        <taxon>Mangrovactinospora</taxon>
    </lineage>
</organism>
<gene>
    <name evidence="3" type="ORF">BIV57_17580</name>
</gene>
<dbReference type="AlphaFoldDB" id="A0A1J7BBX0"/>
<feature type="transmembrane region" description="Helical" evidence="2">
    <location>
        <begin position="154"/>
        <end position="172"/>
    </location>
</feature>
<protein>
    <submittedName>
        <fullName evidence="3">Uncharacterized protein</fullName>
    </submittedName>
</protein>
<keyword evidence="4" id="KW-1185">Reference proteome</keyword>
<dbReference type="Proteomes" id="UP000243342">
    <property type="component" value="Unassembled WGS sequence"/>
</dbReference>
<accession>A0A1J7BBX0</accession>
<evidence type="ECO:0000256" key="2">
    <source>
        <dbReference type="SAM" id="Phobius"/>
    </source>
</evidence>
<dbReference type="EMBL" id="MLCF01000109">
    <property type="protein sequence ID" value="OIV36191.1"/>
    <property type="molecule type" value="Genomic_DNA"/>
</dbReference>
<evidence type="ECO:0000256" key="1">
    <source>
        <dbReference type="SAM" id="MobiDB-lite"/>
    </source>
</evidence>
<keyword evidence="2" id="KW-0812">Transmembrane</keyword>
<feature type="transmembrane region" description="Helical" evidence="2">
    <location>
        <begin position="184"/>
        <end position="200"/>
    </location>
</feature>
<reference evidence="3 4" key="1">
    <citation type="submission" date="2016-10" db="EMBL/GenBank/DDBJ databases">
        <title>Genome sequence of Streptomyces gilvigriseus MUSC 26.</title>
        <authorList>
            <person name="Lee L.-H."/>
            <person name="Ser H.-L."/>
        </authorList>
    </citation>
    <scope>NUCLEOTIDE SEQUENCE [LARGE SCALE GENOMIC DNA]</scope>
    <source>
        <strain evidence="3 4">MUSC 26</strain>
    </source>
</reference>
<proteinExistence type="predicted"/>
<dbReference type="STRING" id="1428644.BIV57_17580"/>
<keyword evidence="2" id="KW-1133">Transmembrane helix</keyword>
<feature type="transmembrane region" description="Helical" evidence="2">
    <location>
        <begin position="116"/>
        <end position="138"/>
    </location>
</feature>
<evidence type="ECO:0000313" key="3">
    <source>
        <dbReference type="EMBL" id="OIV36191.1"/>
    </source>
</evidence>